<comment type="caution">
    <text evidence="8">The sequence shown here is derived from an EMBL/GenBank/DDBJ whole genome shotgun (WGS) entry which is preliminary data.</text>
</comment>
<protein>
    <submittedName>
        <fullName evidence="8">MFS transporter</fullName>
    </submittedName>
</protein>
<dbReference type="RefSeq" id="WP_377495557.1">
    <property type="nucleotide sequence ID" value="NZ_JBHMDO010000024.1"/>
</dbReference>
<evidence type="ECO:0000256" key="3">
    <source>
        <dbReference type="ARBA" id="ARBA00022692"/>
    </source>
</evidence>
<evidence type="ECO:0000313" key="9">
    <source>
        <dbReference type="Proteomes" id="UP001589747"/>
    </source>
</evidence>
<feature type="transmembrane region" description="Helical" evidence="6">
    <location>
        <begin position="107"/>
        <end position="124"/>
    </location>
</feature>
<dbReference type="InterPro" id="IPR011701">
    <property type="entry name" value="MFS"/>
</dbReference>
<feature type="domain" description="Major facilitator superfamily (MFS) profile" evidence="7">
    <location>
        <begin position="8"/>
        <end position="375"/>
    </location>
</feature>
<evidence type="ECO:0000256" key="5">
    <source>
        <dbReference type="ARBA" id="ARBA00023136"/>
    </source>
</evidence>
<proteinExistence type="predicted"/>
<feature type="transmembrane region" description="Helical" evidence="6">
    <location>
        <begin position="201"/>
        <end position="227"/>
    </location>
</feature>
<feature type="transmembrane region" description="Helical" evidence="6">
    <location>
        <begin position="161"/>
        <end position="180"/>
    </location>
</feature>
<feature type="transmembrane region" description="Helical" evidence="6">
    <location>
        <begin position="74"/>
        <end position="101"/>
    </location>
</feature>
<evidence type="ECO:0000256" key="2">
    <source>
        <dbReference type="ARBA" id="ARBA00022448"/>
    </source>
</evidence>
<dbReference type="PANTHER" id="PTHR23531:SF2">
    <property type="entry name" value="PERMEASE"/>
    <property type="match status" value="1"/>
</dbReference>
<comment type="subcellular location">
    <subcellularLocation>
        <location evidence="1">Cell membrane</location>
        <topology evidence="1">Multi-pass membrane protein</topology>
    </subcellularLocation>
</comment>
<dbReference type="CDD" id="cd17489">
    <property type="entry name" value="MFS_YfcJ_like"/>
    <property type="match status" value="1"/>
</dbReference>
<dbReference type="Gene3D" id="1.20.1250.20">
    <property type="entry name" value="MFS general substrate transporter like domains"/>
    <property type="match status" value="1"/>
</dbReference>
<sequence>MERLWTKPFVTLTIGMLALFTGFYFLLPTLPLFIQDLGGSQTQVGLVSGVFTLTAVLFRPFVGGMLDRYGRRPFIVWGLLLFALAMYAYDWVGGIAALLALRFLHGLSWAMSTTAVGTAITDIIPSERRGEGMGWYGLAMTIAMAIGPMAGLWLIEEGSFRAVILVATGLSVLALALAFAARTPFQRSAERKPMKLFDRSLLPITIAILFLAVAYGGITTFLSLFAVSIGVNAGLFFLVYAITITLVRPIAGKLSDRFGEAGVIIPALIVTVAALIVLSMAAGTAGVATAAILYGLGFGSAQPALQACALRMARPDQKGVANASFFTAFDLGIGLGSIALGAVSQFAGYPALFAVCAGSAALSLIVFVAAVRGRLTNSRQAAGEEVVA</sequence>
<keyword evidence="5 6" id="KW-0472">Membrane</keyword>
<organism evidence="8 9">
    <name type="scientific">Paenibacillus aurantiacus</name>
    <dbReference type="NCBI Taxonomy" id="1936118"/>
    <lineage>
        <taxon>Bacteria</taxon>
        <taxon>Bacillati</taxon>
        <taxon>Bacillota</taxon>
        <taxon>Bacilli</taxon>
        <taxon>Bacillales</taxon>
        <taxon>Paenibacillaceae</taxon>
        <taxon>Paenibacillus</taxon>
    </lineage>
</organism>
<dbReference type="InterPro" id="IPR036259">
    <property type="entry name" value="MFS_trans_sf"/>
</dbReference>
<keyword evidence="9" id="KW-1185">Reference proteome</keyword>
<evidence type="ECO:0000256" key="4">
    <source>
        <dbReference type="ARBA" id="ARBA00022989"/>
    </source>
</evidence>
<keyword evidence="3 6" id="KW-0812">Transmembrane</keyword>
<feature type="transmembrane region" description="Helical" evidence="6">
    <location>
        <begin position="325"/>
        <end position="343"/>
    </location>
</feature>
<gene>
    <name evidence="8" type="ORF">ACFFSY_15615</name>
</gene>
<dbReference type="Pfam" id="PF07690">
    <property type="entry name" value="MFS_1"/>
    <property type="match status" value="1"/>
</dbReference>
<feature type="transmembrane region" description="Helical" evidence="6">
    <location>
        <begin position="349"/>
        <end position="371"/>
    </location>
</feature>
<keyword evidence="2" id="KW-0813">Transport</keyword>
<evidence type="ECO:0000256" key="1">
    <source>
        <dbReference type="ARBA" id="ARBA00004651"/>
    </source>
</evidence>
<dbReference type="PROSITE" id="PS00216">
    <property type="entry name" value="SUGAR_TRANSPORT_1"/>
    <property type="match status" value="1"/>
</dbReference>
<dbReference type="EMBL" id="JBHMDO010000024">
    <property type="protein sequence ID" value="MFB9327355.1"/>
    <property type="molecule type" value="Genomic_DNA"/>
</dbReference>
<reference evidence="8 9" key="1">
    <citation type="submission" date="2024-09" db="EMBL/GenBank/DDBJ databases">
        <authorList>
            <person name="Sun Q."/>
            <person name="Mori K."/>
        </authorList>
    </citation>
    <scope>NUCLEOTIDE SEQUENCE [LARGE SCALE GENOMIC DNA]</scope>
    <source>
        <strain evidence="8 9">TISTR 2452</strain>
    </source>
</reference>
<dbReference type="Proteomes" id="UP001589747">
    <property type="component" value="Unassembled WGS sequence"/>
</dbReference>
<dbReference type="InterPro" id="IPR052714">
    <property type="entry name" value="MFS_Exporter"/>
</dbReference>
<feature type="transmembrane region" description="Helical" evidence="6">
    <location>
        <begin position="40"/>
        <end position="62"/>
    </location>
</feature>
<feature type="transmembrane region" description="Helical" evidence="6">
    <location>
        <begin position="12"/>
        <end position="34"/>
    </location>
</feature>
<dbReference type="PROSITE" id="PS50850">
    <property type="entry name" value="MFS"/>
    <property type="match status" value="1"/>
</dbReference>
<dbReference type="InterPro" id="IPR020846">
    <property type="entry name" value="MFS_dom"/>
</dbReference>
<evidence type="ECO:0000259" key="7">
    <source>
        <dbReference type="PROSITE" id="PS50850"/>
    </source>
</evidence>
<feature type="transmembrane region" description="Helical" evidence="6">
    <location>
        <begin position="136"/>
        <end position="155"/>
    </location>
</feature>
<keyword evidence="4 6" id="KW-1133">Transmembrane helix</keyword>
<feature type="transmembrane region" description="Helical" evidence="6">
    <location>
        <begin position="291"/>
        <end position="313"/>
    </location>
</feature>
<name>A0ABV5KQ56_9BACL</name>
<feature type="transmembrane region" description="Helical" evidence="6">
    <location>
        <begin position="263"/>
        <end position="285"/>
    </location>
</feature>
<dbReference type="PANTHER" id="PTHR23531">
    <property type="entry name" value="QUINOLENE RESISTANCE PROTEIN NORA"/>
    <property type="match status" value="1"/>
</dbReference>
<accession>A0ABV5KQ56</accession>
<dbReference type="SUPFAM" id="SSF103473">
    <property type="entry name" value="MFS general substrate transporter"/>
    <property type="match status" value="1"/>
</dbReference>
<evidence type="ECO:0000313" key="8">
    <source>
        <dbReference type="EMBL" id="MFB9327355.1"/>
    </source>
</evidence>
<feature type="transmembrane region" description="Helical" evidence="6">
    <location>
        <begin position="233"/>
        <end position="251"/>
    </location>
</feature>
<dbReference type="InterPro" id="IPR005829">
    <property type="entry name" value="Sugar_transporter_CS"/>
</dbReference>
<evidence type="ECO:0000256" key="6">
    <source>
        <dbReference type="SAM" id="Phobius"/>
    </source>
</evidence>